<dbReference type="CDD" id="cd00207">
    <property type="entry name" value="fer2"/>
    <property type="match status" value="1"/>
</dbReference>
<gene>
    <name evidence="6" type="ORF">K9U37_16380</name>
</gene>
<dbReference type="PANTHER" id="PTHR47354:SF5">
    <property type="entry name" value="PROTEIN RFBI"/>
    <property type="match status" value="1"/>
</dbReference>
<evidence type="ECO:0000256" key="1">
    <source>
        <dbReference type="ARBA" id="ARBA00001974"/>
    </source>
</evidence>
<dbReference type="InterPro" id="IPR017938">
    <property type="entry name" value="Riboflavin_synthase-like_b-brl"/>
</dbReference>
<dbReference type="InterPro" id="IPR050415">
    <property type="entry name" value="MRET"/>
</dbReference>
<dbReference type="PROSITE" id="PS51384">
    <property type="entry name" value="FAD_FR"/>
    <property type="match status" value="1"/>
</dbReference>
<name>A0ABS9YYS7_9MYCO</name>
<evidence type="ECO:0000256" key="2">
    <source>
        <dbReference type="ARBA" id="ARBA00022714"/>
    </source>
</evidence>
<feature type="domain" description="2Fe-2S ferredoxin-type" evidence="4">
    <location>
        <begin position="11"/>
        <end position="105"/>
    </location>
</feature>
<dbReference type="InterPro" id="IPR017927">
    <property type="entry name" value="FAD-bd_FR_type"/>
</dbReference>
<dbReference type="Gene3D" id="2.40.30.10">
    <property type="entry name" value="Translation factors"/>
    <property type="match status" value="1"/>
</dbReference>
<dbReference type="EMBL" id="JAIVFL010000001">
    <property type="protein sequence ID" value="MCI4676365.1"/>
    <property type="molecule type" value="Genomic_DNA"/>
</dbReference>
<dbReference type="PRINTS" id="PR00410">
    <property type="entry name" value="PHEHYDRXLASE"/>
</dbReference>
<keyword evidence="7" id="KW-1185">Reference proteome</keyword>
<keyword evidence="2" id="KW-0001">2Fe-2S</keyword>
<dbReference type="InterPro" id="IPR001041">
    <property type="entry name" value="2Fe-2S_ferredoxin-type"/>
</dbReference>
<protein>
    <submittedName>
        <fullName evidence="6">2Fe-2S iron-sulfur cluster binding domain-containing protein</fullName>
    </submittedName>
</protein>
<dbReference type="Pfam" id="PF00175">
    <property type="entry name" value="NAD_binding_1"/>
    <property type="match status" value="1"/>
</dbReference>
<dbReference type="Pfam" id="PF00970">
    <property type="entry name" value="FAD_binding_6"/>
    <property type="match status" value="1"/>
</dbReference>
<dbReference type="SUPFAM" id="SSF63380">
    <property type="entry name" value="Riboflavin synthase domain-like"/>
    <property type="match status" value="1"/>
</dbReference>
<dbReference type="InterPro" id="IPR001433">
    <property type="entry name" value="OxRdtase_FAD/NAD-bd"/>
</dbReference>
<keyword evidence="2" id="KW-0408">Iron</keyword>
<reference evidence="6" key="1">
    <citation type="journal article" date="2022" name="ISME J.">
        <title>Identification of active gaseous-alkane degraders at natural gas seeps.</title>
        <authorList>
            <person name="Farhan Ul Haque M."/>
            <person name="Hernandez M."/>
            <person name="Crombie A.T."/>
            <person name="Murrell J.C."/>
        </authorList>
    </citation>
    <scope>NUCLEOTIDE SEQUENCE</scope>
    <source>
        <strain evidence="6">ANDR5</strain>
    </source>
</reference>
<evidence type="ECO:0000256" key="3">
    <source>
        <dbReference type="ARBA" id="ARBA00023014"/>
    </source>
</evidence>
<comment type="caution">
    <text evidence="6">The sequence shown here is derived from an EMBL/GenBank/DDBJ whole genome shotgun (WGS) entry which is preliminary data.</text>
</comment>
<dbReference type="PRINTS" id="PR00371">
    <property type="entry name" value="FPNCR"/>
</dbReference>
<dbReference type="Gene3D" id="3.40.50.80">
    <property type="entry name" value="Nucleotide-binding domain of ferredoxin-NADP reductase (FNR) module"/>
    <property type="match status" value="1"/>
</dbReference>
<evidence type="ECO:0000313" key="7">
    <source>
        <dbReference type="Proteomes" id="UP001139068"/>
    </source>
</evidence>
<dbReference type="Gene3D" id="3.10.20.30">
    <property type="match status" value="1"/>
</dbReference>
<evidence type="ECO:0000259" key="5">
    <source>
        <dbReference type="PROSITE" id="PS51384"/>
    </source>
</evidence>
<proteinExistence type="predicted"/>
<organism evidence="6 7">
    <name type="scientific">Candidatus Mycolicibacterium alkanivorans</name>
    <dbReference type="NCBI Taxonomy" id="2954114"/>
    <lineage>
        <taxon>Bacteria</taxon>
        <taxon>Bacillati</taxon>
        <taxon>Actinomycetota</taxon>
        <taxon>Actinomycetes</taxon>
        <taxon>Mycobacteriales</taxon>
        <taxon>Mycobacteriaceae</taxon>
        <taxon>Mycolicibacterium</taxon>
    </lineage>
</organism>
<dbReference type="SUPFAM" id="SSF52343">
    <property type="entry name" value="Ferredoxin reductase-like, C-terminal NADP-linked domain"/>
    <property type="match status" value="1"/>
</dbReference>
<comment type="cofactor">
    <cofactor evidence="1">
        <name>FAD</name>
        <dbReference type="ChEBI" id="CHEBI:57692"/>
    </cofactor>
</comment>
<dbReference type="PANTHER" id="PTHR47354">
    <property type="entry name" value="NADH OXIDOREDUCTASE HCR"/>
    <property type="match status" value="1"/>
</dbReference>
<keyword evidence="3" id="KW-0411">Iron-sulfur</keyword>
<dbReference type="InterPro" id="IPR001709">
    <property type="entry name" value="Flavoprot_Pyr_Nucl_cyt_Rdtase"/>
</dbReference>
<accession>A0ABS9YYS7</accession>
<dbReference type="InterPro" id="IPR008333">
    <property type="entry name" value="Cbr1-like_FAD-bd_dom"/>
</dbReference>
<dbReference type="InterPro" id="IPR012675">
    <property type="entry name" value="Beta-grasp_dom_sf"/>
</dbReference>
<feature type="domain" description="FAD-binding FR-type" evidence="5">
    <location>
        <begin position="113"/>
        <end position="214"/>
    </location>
</feature>
<dbReference type="Proteomes" id="UP001139068">
    <property type="component" value="Unassembled WGS sequence"/>
</dbReference>
<dbReference type="Pfam" id="PF00111">
    <property type="entry name" value="Fer2"/>
    <property type="match status" value="1"/>
</dbReference>
<dbReference type="InterPro" id="IPR036010">
    <property type="entry name" value="2Fe-2S_ferredoxin-like_sf"/>
</dbReference>
<dbReference type="InterPro" id="IPR006058">
    <property type="entry name" value="2Fe2S_fd_BS"/>
</dbReference>
<evidence type="ECO:0000313" key="6">
    <source>
        <dbReference type="EMBL" id="MCI4676365.1"/>
    </source>
</evidence>
<dbReference type="PROSITE" id="PS51085">
    <property type="entry name" value="2FE2S_FER_2"/>
    <property type="match status" value="1"/>
</dbReference>
<sequence length="355" mass="39463">MIRLERDEMTYSVKLFFEDGHEAAITCEPDEDVITAALRQGLILMSECREGACSTCKCFLADGEYTELLPFSVYALSPSEQEEGYVLACRLRPSSDAEIEFDYPFSMVQQYEETERRGSLDQIEMVSDTVARVVVRTMAAQDPMQYLPGQFVRIALSNGVSRDFSMANVSDDSRRLEFFIRVYPDGEFSSYIARSASSGEGVTLYGPRGKFILRDHDRTPVFIAGGTGLAPVLAMLRRLAADRPAQPSVLIFGNTNVGDVFGADELKVLTEQMPNLQVVSGVINPDDSWTGEVGTVTEIAQKYISGVDSSQFEYYYCGPPKMIEATTQMLESAGVARDLRHHEDFVPSRMENDNG</sequence>
<dbReference type="PROSITE" id="PS00197">
    <property type="entry name" value="2FE2S_FER_1"/>
    <property type="match status" value="1"/>
</dbReference>
<keyword evidence="2" id="KW-0479">Metal-binding</keyword>
<dbReference type="InterPro" id="IPR039261">
    <property type="entry name" value="FNR_nucleotide-bd"/>
</dbReference>
<dbReference type="SUPFAM" id="SSF54292">
    <property type="entry name" value="2Fe-2S ferredoxin-like"/>
    <property type="match status" value="1"/>
</dbReference>
<dbReference type="RefSeq" id="WP_243072566.1">
    <property type="nucleotide sequence ID" value="NZ_JAIVFL010000001.1"/>
</dbReference>
<evidence type="ECO:0000259" key="4">
    <source>
        <dbReference type="PROSITE" id="PS51085"/>
    </source>
</evidence>